<evidence type="ECO:0000256" key="1">
    <source>
        <dbReference type="SAM" id="MobiDB-lite"/>
    </source>
</evidence>
<feature type="compositionally biased region" description="Basic and acidic residues" evidence="1">
    <location>
        <begin position="686"/>
        <end position="699"/>
    </location>
</feature>
<organism evidence="2 3">
    <name type="scientific">Colletotrichum zoysiae</name>
    <dbReference type="NCBI Taxonomy" id="1216348"/>
    <lineage>
        <taxon>Eukaryota</taxon>
        <taxon>Fungi</taxon>
        <taxon>Dikarya</taxon>
        <taxon>Ascomycota</taxon>
        <taxon>Pezizomycotina</taxon>
        <taxon>Sordariomycetes</taxon>
        <taxon>Hypocreomycetidae</taxon>
        <taxon>Glomerellales</taxon>
        <taxon>Glomerellaceae</taxon>
        <taxon>Colletotrichum</taxon>
        <taxon>Colletotrichum graminicola species complex</taxon>
    </lineage>
</organism>
<feature type="compositionally biased region" description="Basic and acidic residues" evidence="1">
    <location>
        <begin position="650"/>
        <end position="678"/>
    </location>
</feature>
<name>A0AAD9M7E1_9PEZI</name>
<accession>A0AAD9M7E1</accession>
<dbReference type="AlphaFoldDB" id="A0AAD9M7E1"/>
<dbReference type="EMBL" id="MU842836">
    <property type="protein sequence ID" value="KAK2031845.1"/>
    <property type="molecule type" value="Genomic_DNA"/>
</dbReference>
<protein>
    <submittedName>
        <fullName evidence="2">Uncharacterized protein</fullName>
    </submittedName>
</protein>
<feature type="compositionally biased region" description="Basic residues" evidence="1">
    <location>
        <begin position="521"/>
        <end position="531"/>
    </location>
</feature>
<feature type="region of interest" description="Disordered" evidence="1">
    <location>
        <begin position="424"/>
        <end position="703"/>
    </location>
</feature>
<gene>
    <name evidence="2" type="ORF">LX32DRAFT_680828</name>
</gene>
<reference evidence="2" key="1">
    <citation type="submission" date="2021-06" db="EMBL/GenBank/DDBJ databases">
        <title>Comparative genomics, transcriptomics and evolutionary studies reveal genomic signatures of adaptation to plant cell wall in hemibiotrophic fungi.</title>
        <authorList>
            <consortium name="DOE Joint Genome Institute"/>
            <person name="Baroncelli R."/>
            <person name="Diaz J.F."/>
            <person name="Benocci T."/>
            <person name="Peng M."/>
            <person name="Battaglia E."/>
            <person name="Haridas S."/>
            <person name="Andreopoulos W."/>
            <person name="Labutti K."/>
            <person name="Pangilinan J."/>
            <person name="Floch G.L."/>
            <person name="Makela M.R."/>
            <person name="Henrissat B."/>
            <person name="Grigoriev I.V."/>
            <person name="Crouch J.A."/>
            <person name="De Vries R.P."/>
            <person name="Sukno S.A."/>
            <person name="Thon M.R."/>
        </authorList>
    </citation>
    <scope>NUCLEOTIDE SEQUENCE</scope>
    <source>
        <strain evidence="2">MAFF235873</strain>
    </source>
</reference>
<keyword evidence="3" id="KW-1185">Reference proteome</keyword>
<sequence length="744" mass="82993">MPLVSDIQADLLEVLDRGGSFYELSLLLPDVGKDLAAAGMPVTPNATVAQLSVDHLNDHQSLELLHVAPRRLLVSMIQGTVAYDCAQDPSEAYSAHTDHPGIYVITVSVKDRGGKFLSRYELESVATSVEDYIEASEILERDGSLTAEEREKVDFAKSVDTAYGVPLIDNRARYVDGDSSVRNLREMADGLRRRVIQPHPGEGDARRHQTQAPQYVGCSTKLSRRLKDYDVATGLRSVNKPLSFLLHVLMASGYEPVITRRVVVKDGLNVAEGGGRPGIKNHRLQDAKQSVWAEEDALRTNLDLTLTDVTERKEFLGNIDKIDALRMEGQSHLRSIERSNARIERALDYQENAEPELEALARVLDRQLKEAVAERAIWKELDELTELVAKAILPQASVPLDEMGHQIIRDAGYAEQIATAVDAEPNHGTEGLGDADIYDHSPRRSSRRSRRRLRPTAAEGEGETRVSSPFVSSPPRSVNGQSGRGRRRRGQGPRRHVVDDDNNDAPPPYRQHAGLDENGRRGGRGGHRRQGRRNDGSDNGRGRDNTGRDYRPVQGRRDAGFNNRRGRDNTGRDYRPAQGRRNAGPNNRRGRDNTGRDYRPARGPGRNYAGRDDGPAQGRRDAGFNRRGRNNGDRDYRPTQGPGRNNGGRNDNRRGRNTAGRDYRPAQGQGRRDADHRPQTQGGRRGMTEDRRRPREQPREPGATIVFQLYVNCVQFSHQGQAPTMFGAPTGDNSRQQQQQHRHS</sequence>
<feature type="compositionally biased region" description="Basic and acidic residues" evidence="1">
    <location>
        <begin position="609"/>
        <end position="637"/>
    </location>
</feature>
<feature type="compositionally biased region" description="Basic residues" evidence="1">
    <location>
        <begin position="443"/>
        <end position="454"/>
    </location>
</feature>
<evidence type="ECO:0000313" key="3">
    <source>
        <dbReference type="Proteomes" id="UP001232148"/>
    </source>
</evidence>
<evidence type="ECO:0000313" key="2">
    <source>
        <dbReference type="EMBL" id="KAK2031845.1"/>
    </source>
</evidence>
<comment type="caution">
    <text evidence="2">The sequence shown here is derived from an EMBL/GenBank/DDBJ whole genome shotgun (WGS) entry which is preliminary data.</text>
</comment>
<feature type="compositionally biased region" description="Basic and acidic residues" evidence="1">
    <location>
        <begin position="589"/>
        <end position="600"/>
    </location>
</feature>
<proteinExistence type="predicted"/>
<feature type="region of interest" description="Disordered" evidence="1">
    <location>
        <begin position="722"/>
        <end position="744"/>
    </location>
</feature>
<feature type="compositionally biased region" description="Basic and acidic residues" evidence="1">
    <location>
        <begin position="532"/>
        <end position="575"/>
    </location>
</feature>
<feature type="compositionally biased region" description="Low complexity" evidence="1">
    <location>
        <begin position="734"/>
        <end position="744"/>
    </location>
</feature>
<dbReference type="Proteomes" id="UP001232148">
    <property type="component" value="Unassembled WGS sequence"/>
</dbReference>
<feature type="compositionally biased region" description="Basic residues" evidence="1">
    <location>
        <begin position="484"/>
        <end position="495"/>
    </location>
</feature>
<feature type="compositionally biased region" description="Low complexity" evidence="1">
    <location>
        <begin position="465"/>
        <end position="481"/>
    </location>
</feature>